<evidence type="ECO:0000313" key="9">
    <source>
        <dbReference type="Proteomes" id="UP000663855"/>
    </source>
</evidence>
<feature type="domain" description="PARG helical" evidence="7">
    <location>
        <begin position="153"/>
        <end position="202"/>
    </location>
</feature>
<evidence type="ECO:0000313" key="8">
    <source>
        <dbReference type="EMBL" id="CAF1569636.1"/>
    </source>
</evidence>
<dbReference type="GO" id="GO:1990966">
    <property type="term" value="P:ATP generation from poly-ADP-D-ribose"/>
    <property type="evidence" value="ECO:0007669"/>
    <property type="project" value="TreeGrafter"/>
</dbReference>
<comment type="similarity">
    <text evidence="1">Belongs to the poly(ADP-ribose) glycohydrolase family.</text>
</comment>
<feature type="binding site" evidence="4">
    <location>
        <position position="258"/>
    </location>
    <ligand>
        <name>substrate</name>
    </ligand>
</feature>
<protein>
    <recommendedName>
        <fullName evidence="2">poly(ADP-ribose) glycohydrolase</fullName>
        <ecNumber evidence="2">3.2.1.143</ecNumber>
    </recommendedName>
</protein>
<dbReference type="GO" id="GO:0005975">
    <property type="term" value="P:carbohydrate metabolic process"/>
    <property type="evidence" value="ECO:0007669"/>
    <property type="project" value="InterPro"/>
</dbReference>
<dbReference type="Pfam" id="PF20811">
    <property type="entry name" value="PARG_cat_N"/>
    <property type="match status" value="1"/>
</dbReference>
<dbReference type="GO" id="GO:0006282">
    <property type="term" value="P:regulation of DNA repair"/>
    <property type="evidence" value="ECO:0007669"/>
    <property type="project" value="InterPro"/>
</dbReference>
<dbReference type="GO" id="GO:0004649">
    <property type="term" value="F:poly(ADP-ribose) glycohydrolase activity"/>
    <property type="evidence" value="ECO:0007669"/>
    <property type="project" value="UniProtKB-EC"/>
</dbReference>
<dbReference type="GO" id="GO:0005634">
    <property type="term" value="C:nucleus"/>
    <property type="evidence" value="ECO:0007669"/>
    <property type="project" value="TreeGrafter"/>
</dbReference>
<dbReference type="GO" id="GO:0005737">
    <property type="term" value="C:cytoplasm"/>
    <property type="evidence" value="ECO:0007669"/>
    <property type="project" value="TreeGrafter"/>
</dbReference>
<dbReference type="Proteomes" id="UP000663855">
    <property type="component" value="Unassembled WGS sequence"/>
</dbReference>
<evidence type="ECO:0000259" key="7">
    <source>
        <dbReference type="Pfam" id="PF20811"/>
    </source>
</evidence>
<dbReference type="InterPro" id="IPR048362">
    <property type="entry name" value="PARG_helical"/>
</dbReference>
<comment type="caution">
    <text evidence="8">The sequence shown here is derived from an EMBL/GenBank/DDBJ whole genome shotgun (WGS) entry which is preliminary data.</text>
</comment>
<organism evidence="8 9">
    <name type="scientific">Rotaria magnacalcarata</name>
    <dbReference type="NCBI Taxonomy" id="392030"/>
    <lineage>
        <taxon>Eukaryota</taxon>
        <taxon>Metazoa</taxon>
        <taxon>Spiralia</taxon>
        <taxon>Gnathifera</taxon>
        <taxon>Rotifera</taxon>
        <taxon>Eurotatoria</taxon>
        <taxon>Bdelloidea</taxon>
        <taxon>Philodinida</taxon>
        <taxon>Philodinidae</taxon>
        <taxon>Rotaria</taxon>
    </lineage>
</organism>
<accession>A0A815YE35</accession>
<dbReference type="PANTHER" id="PTHR12837">
    <property type="entry name" value="POLY ADP-RIBOSE GLYCOHYDROLASE"/>
    <property type="match status" value="1"/>
</dbReference>
<evidence type="ECO:0000259" key="6">
    <source>
        <dbReference type="Pfam" id="PF05028"/>
    </source>
</evidence>
<reference evidence="8" key="1">
    <citation type="submission" date="2021-02" db="EMBL/GenBank/DDBJ databases">
        <authorList>
            <person name="Nowell W R."/>
        </authorList>
    </citation>
    <scope>NUCLEOTIDE SEQUENCE</scope>
</reference>
<dbReference type="AlphaFoldDB" id="A0A815YE35"/>
<proteinExistence type="inferred from homology"/>
<evidence type="ECO:0000256" key="5">
    <source>
        <dbReference type="SAM" id="MobiDB-lite"/>
    </source>
</evidence>
<evidence type="ECO:0000256" key="3">
    <source>
        <dbReference type="ARBA" id="ARBA00022801"/>
    </source>
</evidence>
<dbReference type="InterPro" id="IPR007724">
    <property type="entry name" value="Poly_GlycHdrlase"/>
</dbReference>
<dbReference type="InterPro" id="IPR046372">
    <property type="entry name" value="PARG_cat_C"/>
</dbReference>
<evidence type="ECO:0000256" key="4">
    <source>
        <dbReference type="PIRSR" id="PIRSR607724-2"/>
    </source>
</evidence>
<name>A0A815YE35_9BILA</name>
<evidence type="ECO:0000256" key="1">
    <source>
        <dbReference type="ARBA" id="ARBA00009545"/>
    </source>
</evidence>
<gene>
    <name evidence="8" type="ORF">CJN711_LOCUS31839</name>
</gene>
<feature type="binding site" evidence="4">
    <location>
        <position position="299"/>
    </location>
    <ligand>
        <name>substrate</name>
    </ligand>
</feature>
<feature type="binding site" evidence="4">
    <location>
        <position position="244"/>
    </location>
    <ligand>
        <name>substrate</name>
    </ligand>
</feature>
<dbReference type="PANTHER" id="PTHR12837:SF0">
    <property type="entry name" value="POLY(ADP-RIBOSE) GLYCOHYDROLASE"/>
    <property type="match status" value="1"/>
</dbReference>
<keyword evidence="3" id="KW-0378">Hydrolase</keyword>
<dbReference type="EMBL" id="CAJNOV010015227">
    <property type="protein sequence ID" value="CAF1569636.1"/>
    <property type="molecule type" value="Genomic_DNA"/>
</dbReference>
<feature type="compositionally biased region" description="Polar residues" evidence="5">
    <location>
        <begin position="1"/>
        <end position="10"/>
    </location>
</feature>
<dbReference type="GO" id="GO:0009225">
    <property type="term" value="P:nucleotide-sugar metabolic process"/>
    <property type="evidence" value="ECO:0007669"/>
    <property type="project" value="TreeGrafter"/>
</dbReference>
<dbReference type="EC" id="3.2.1.143" evidence="2"/>
<evidence type="ECO:0000256" key="2">
    <source>
        <dbReference type="ARBA" id="ARBA00012255"/>
    </source>
</evidence>
<feature type="domain" description="PARG catalytic Macro" evidence="6">
    <location>
        <begin position="211"/>
        <end position="413"/>
    </location>
</feature>
<sequence>MTDQFHNTRQQIRRNDQVATSRTSATIDKSLIKADEAPEKLKKGILLDLIINDYRHPPPMEDMEKVERNSHTFMISPLKYDRSRSYVEPIPVNYASGYIDRWDANYVRMPCSPCYTTNNTQPPWQMIRQELIQLKKKCDAKLATFEDLKVSLSSHDTLPSISKALRLYQYGPSQKIEKLRCILHYFQRITERMPNGVITFQRFSLPESEHPNWSKSKAPLSHIHLTMSDKIEDISCALQVEFANKYIGGGVLGAGCVQEEIRFCICPEMLVSLLICEKMEPNECIFLIGCERYSSYRSYADSFRFDGNYEDKVAKDNWGRKWCHVVAMDAMYFADPSLQYDMQHVDRDLLKAYTSFYPQDTKKEDDAYFGIVTGSWGCGAFNGDREWKAIIQLMAASAVGRSLIYASYLDKKLVNSFFAVYQYLSGQKARVRDLYRYLERYCTQTNQRESIFEFILKTPISSLKS</sequence>
<feature type="region of interest" description="Disordered" evidence="5">
    <location>
        <begin position="1"/>
        <end position="23"/>
    </location>
</feature>
<dbReference type="Pfam" id="PF05028">
    <property type="entry name" value="PARG_cat_C"/>
    <property type="match status" value="1"/>
</dbReference>